<feature type="transmembrane region" description="Helical" evidence="6">
    <location>
        <begin position="119"/>
        <end position="141"/>
    </location>
</feature>
<feature type="transmembrane region" description="Helical" evidence="6">
    <location>
        <begin position="312"/>
        <end position="333"/>
    </location>
</feature>
<feature type="transmembrane region" description="Helical" evidence="6">
    <location>
        <begin position="430"/>
        <end position="451"/>
    </location>
</feature>
<feature type="transmembrane region" description="Helical" evidence="6">
    <location>
        <begin position="457"/>
        <end position="479"/>
    </location>
</feature>
<accession>A0ABP0EGF3</accession>
<evidence type="ECO:0000256" key="3">
    <source>
        <dbReference type="ARBA" id="ARBA00022692"/>
    </source>
</evidence>
<evidence type="ECO:0000256" key="4">
    <source>
        <dbReference type="ARBA" id="ARBA00022989"/>
    </source>
</evidence>
<evidence type="ECO:0000256" key="1">
    <source>
        <dbReference type="ARBA" id="ARBA00004141"/>
    </source>
</evidence>
<feature type="transmembrane region" description="Helical" evidence="6">
    <location>
        <begin position="147"/>
        <end position="167"/>
    </location>
</feature>
<dbReference type="PIRSF" id="PIRSF006060">
    <property type="entry name" value="AA_transporter"/>
    <property type="match status" value="1"/>
</dbReference>
<feature type="transmembrane region" description="Helical" evidence="6">
    <location>
        <begin position="262"/>
        <end position="279"/>
    </location>
</feature>
<feature type="transmembrane region" description="Helical" evidence="6">
    <location>
        <begin position="358"/>
        <end position="385"/>
    </location>
</feature>
<comment type="subcellular location">
    <subcellularLocation>
        <location evidence="1">Membrane</location>
        <topology evidence="1">Multi-pass membrane protein</topology>
    </subcellularLocation>
</comment>
<evidence type="ECO:0000313" key="9">
    <source>
        <dbReference type="Proteomes" id="UP001497600"/>
    </source>
</evidence>
<feature type="transmembrane region" description="Helical" evidence="6">
    <location>
        <begin position="174"/>
        <end position="195"/>
    </location>
</feature>
<feature type="transmembrane region" description="Helical" evidence="6">
    <location>
        <begin position="40"/>
        <end position="61"/>
    </location>
</feature>
<organism evidence="8 9">
    <name type="scientific">[Candida] anglica</name>
    <dbReference type="NCBI Taxonomy" id="148631"/>
    <lineage>
        <taxon>Eukaryota</taxon>
        <taxon>Fungi</taxon>
        <taxon>Dikarya</taxon>
        <taxon>Ascomycota</taxon>
        <taxon>Saccharomycotina</taxon>
        <taxon>Pichiomycetes</taxon>
        <taxon>Debaryomycetaceae</taxon>
        <taxon>Kurtzmaniella</taxon>
    </lineage>
</organism>
<dbReference type="PANTHER" id="PTHR43341">
    <property type="entry name" value="AMINO ACID PERMEASE"/>
    <property type="match status" value="1"/>
</dbReference>
<feature type="transmembrane region" description="Helical" evidence="6">
    <location>
        <begin position="67"/>
        <end position="87"/>
    </location>
</feature>
<dbReference type="Gene3D" id="1.20.1740.10">
    <property type="entry name" value="Amino acid/polyamine transporter I"/>
    <property type="match status" value="1"/>
</dbReference>
<dbReference type="EMBL" id="OZ004258">
    <property type="protein sequence ID" value="CAK7914932.1"/>
    <property type="molecule type" value="Genomic_DNA"/>
</dbReference>
<dbReference type="Proteomes" id="UP001497600">
    <property type="component" value="Chromosome F"/>
</dbReference>
<dbReference type="InterPro" id="IPR050524">
    <property type="entry name" value="APC_YAT"/>
</dbReference>
<keyword evidence="5 6" id="KW-0472">Membrane</keyword>
<protein>
    <submittedName>
        <fullName evidence="8">General amino acid permease Agp3p</fullName>
    </submittedName>
</protein>
<keyword evidence="3 6" id="KW-0812">Transmembrane</keyword>
<feature type="transmembrane region" description="Helical" evidence="6">
    <location>
        <begin position="391"/>
        <end position="410"/>
    </location>
</feature>
<proteinExistence type="inferred from homology"/>
<feature type="transmembrane region" description="Helical" evidence="6">
    <location>
        <begin position="215"/>
        <end position="241"/>
    </location>
</feature>
<evidence type="ECO:0000256" key="6">
    <source>
        <dbReference type="SAM" id="Phobius"/>
    </source>
</evidence>
<evidence type="ECO:0000256" key="2">
    <source>
        <dbReference type="ARBA" id="ARBA00006983"/>
    </source>
</evidence>
<comment type="similarity">
    <text evidence="2">Belongs to the amino acid-polyamine-organocation (APC) superfamily. YAT (TC 2.A.3.10) family.</text>
</comment>
<keyword evidence="4 6" id="KW-1133">Transmembrane helix</keyword>
<gene>
    <name evidence="8" type="primary">AGP3</name>
    <name evidence="8" type="ORF">CAAN4_F18712</name>
</gene>
<evidence type="ECO:0000259" key="7">
    <source>
        <dbReference type="Pfam" id="PF00324"/>
    </source>
</evidence>
<evidence type="ECO:0000256" key="5">
    <source>
        <dbReference type="ARBA" id="ARBA00023136"/>
    </source>
</evidence>
<sequence length="519" mass="56771">MNAEKIEDKHNSELEVYAVSSTSEVESETGLKKGLKSRHIGMIAIGGIIGPGLISSLGIYIQSGGQAALLIGYVVVGILAFCCMQAVGEMTTMFPGGGFSLHANRFCSKSFADIISLNYYIAWVCVAASEYNTLSSIMTFYTENVPIYGWILIFWVFFLSFQLLGVDSYGEAEYWLALVKIIGLTAFYIFALIYMCGGVKGTPAFGFQYWKNPGAITHGFKGVATVFIMCSSSYVGIEAIAITAAETKNPTKSIPSAIKKTLIRIVYIYVCLAFFYGVTVSSNDPMLNNKDRALKSPMTIAIVNAGWTNAGYLVNTFILICGLSAINSSLYIASRTLLQLARDGIAPKIFSKTSRRGVPVAAVLATNALALISLMNVSVGASVVYGYITNLSGVSTFLVWAGISLTHIRFRQGWIKQGKSLDELIFRDRFYPYTSYLGLFGNIFFALVQGWSTIYPFRASNFVVAYILIPVSILAYIILKIKFKTKFIKLDDMDFEEGRSAVIESASSDQVVKSRGLGF</sequence>
<feature type="domain" description="Amino acid permease/ SLC12A" evidence="7">
    <location>
        <begin position="39"/>
        <end position="488"/>
    </location>
</feature>
<keyword evidence="9" id="KW-1185">Reference proteome</keyword>
<name>A0ABP0EGF3_9ASCO</name>
<evidence type="ECO:0000313" key="8">
    <source>
        <dbReference type="EMBL" id="CAK7914932.1"/>
    </source>
</evidence>
<dbReference type="Pfam" id="PF00324">
    <property type="entry name" value="AA_permease"/>
    <property type="match status" value="1"/>
</dbReference>
<dbReference type="InterPro" id="IPR004841">
    <property type="entry name" value="AA-permease/SLC12A_dom"/>
</dbReference>
<dbReference type="PANTHER" id="PTHR43341:SF26">
    <property type="entry name" value="GENERAL AMINO ACID PERMEASE AGP3"/>
    <property type="match status" value="1"/>
</dbReference>
<reference evidence="8 9" key="1">
    <citation type="submission" date="2024-01" db="EMBL/GenBank/DDBJ databases">
        <authorList>
            <consortium name="Genoscope - CEA"/>
            <person name="William W."/>
        </authorList>
    </citation>
    <scope>NUCLEOTIDE SEQUENCE [LARGE SCALE GENOMIC DNA]</scope>
    <source>
        <strain evidence="8 9">29B2s-10</strain>
    </source>
</reference>